<gene>
    <name evidence="6" type="ORF">BJZ21_003456</name>
</gene>
<dbReference type="PRINTS" id="PR00502">
    <property type="entry name" value="NUDIXFAMILY"/>
</dbReference>
<dbReference type="AlphaFoldDB" id="A0A7Y9JCG1"/>
<dbReference type="Pfam" id="PF00293">
    <property type="entry name" value="NUDIX"/>
    <property type="match status" value="2"/>
</dbReference>
<dbReference type="SUPFAM" id="SSF55811">
    <property type="entry name" value="Nudix"/>
    <property type="match status" value="2"/>
</dbReference>
<dbReference type="PROSITE" id="PS00893">
    <property type="entry name" value="NUDIX_BOX"/>
    <property type="match status" value="2"/>
</dbReference>
<comment type="cofactor">
    <cofactor evidence="1">
        <name>Mg(2+)</name>
        <dbReference type="ChEBI" id="CHEBI:18420"/>
    </cofactor>
</comment>
<dbReference type="GO" id="GO:0016787">
    <property type="term" value="F:hydrolase activity"/>
    <property type="evidence" value="ECO:0007669"/>
    <property type="project" value="UniProtKB-KW"/>
</dbReference>
<evidence type="ECO:0000256" key="3">
    <source>
        <dbReference type="ARBA" id="ARBA00022801"/>
    </source>
</evidence>
<dbReference type="InterPro" id="IPR020084">
    <property type="entry name" value="NUDIX_hydrolase_CS"/>
</dbReference>
<sequence>MGTLPKRQRVGAYAVILRDDRILLSRLAPVVTAEELWTLPGGGLDHGEDPRDAVIREIHEETGLRAEVGETARVYSAHVPSAWRDGRRIDAHALRIVYDGWVPVDAPEPRVVEVDGSTAEAAWLSVRDVLDGTVPVAPMVLEALRDHRPFRKQRVAAYALVLHEDEVLLTRISPRGHHAGWWTLPGGGVDHGESPREALEREMEEECGVPCTIGALLDVHDVHFSGTAPSGRHEDFHAVHLVFEATVPEDAEPRVVELDGTTDAVAWAPIDALGGEDWPVLDVVRAALDARAARRRGAR</sequence>
<reference evidence="6 7" key="1">
    <citation type="submission" date="2020-07" db="EMBL/GenBank/DDBJ databases">
        <title>Sequencing the genomes of 1000 actinobacteria strains.</title>
        <authorList>
            <person name="Klenk H.-P."/>
        </authorList>
    </citation>
    <scope>NUCLEOTIDE SEQUENCE [LARGE SCALE GENOMIC DNA]</scope>
    <source>
        <strain evidence="6 7">DSM 21350</strain>
    </source>
</reference>
<dbReference type="PROSITE" id="PS51462">
    <property type="entry name" value="NUDIX"/>
    <property type="match status" value="2"/>
</dbReference>
<dbReference type="InterPro" id="IPR000086">
    <property type="entry name" value="NUDIX_hydrolase_dom"/>
</dbReference>
<evidence type="ECO:0000256" key="1">
    <source>
        <dbReference type="ARBA" id="ARBA00001946"/>
    </source>
</evidence>
<feature type="domain" description="Nudix hydrolase" evidence="5">
    <location>
        <begin position="5"/>
        <end position="148"/>
    </location>
</feature>
<keyword evidence="3 4" id="KW-0378">Hydrolase</keyword>
<evidence type="ECO:0000259" key="5">
    <source>
        <dbReference type="PROSITE" id="PS51462"/>
    </source>
</evidence>
<dbReference type="InterPro" id="IPR020476">
    <property type="entry name" value="Nudix_hydrolase"/>
</dbReference>
<dbReference type="Gene3D" id="3.90.79.10">
    <property type="entry name" value="Nucleoside Triphosphate Pyrophosphohydrolase"/>
    <property type="match status" value="2"/>
</dbReference>
<keyword evidence="7" id="KW-1185">Reference proteome</keyword>
<comment type="caution">
    <text evidence="6">The sequence shown here is derived from an EMBL/GenBank/DDBJ whole genome shotgun (WGS) entry which is preliminary data.</text>
</comment>
<dbReference type="Proteomes" id="UP000535511">
    <property type="component" value="Unassembled WGS sequence"/>
</dbReference>
<dbReference type="InterPro" id="IPR015797">
    <property type="entry name" value="NUDIX_hydrolase-like_dom_sf"/>
</dbReference>
<name>A0A7Y9JCG1_9ACTN</name>
<comment type="similarity">
    <text evidence="2 4">Belongs to the Nudix hydrolase family.</text>
</comment>
<dbReference type="EMBL" id="JACCBG010000001">
    <property type="protein sequence ID" value="NYD43373.1"/>
    <property type="molecule type" value="Genomic_DNA"/>
</dbReference>
<dbReference type="PANTHER" id="PTHR43046:SF14">
    <property type="entry name" value="MUTT_NUDIX FAMILY PROTEIN"/>
    <property type="match status" value="1"/>
</dbReference>
<evidence type="ECO:0000313" key="6">
    <source>
        <dbReference type="EMBL" id="NYD43373.1"/>
    </source>
</evidence>
<proteinExistence type="inferred from homology"/>
<dbReference type="PANTHER" id="PTHR43046">
    <property type="entry name" value="GDP-MANNOSE MANNOSYL HYDROLASE"/>
    <property type="match status" value="1"/>
</dbReference>
<organism evidence="6 7">
    <name type="scientific">Nocardioides panaciterrulae</name>
    <dbReference type="NCBI Taxonomy" id="661492"/>
    <lineage>
        <taxon>Bacteria</taxon>
        <taxon>Bacillati</taxon>
        <taxon>Actinomycetota</taxon>
        <taxon>Actinomycetes</taxon>
        <taxon>Propionibacteriales</taxon>
        <taxon>Nocardioidaceae</taxon>
        <taxon>Nocardioides</taxon>
    </lineage>
</organism>
<evidence type="ECO:0000256" key="2">
    <source>
        <dbReference type="ARBA" id="ARBA00005582"/>
    </source>
</evidence>
<dbReference type="RefSeq" id="WP_179664897.1">
    <property type="nucleotide sequence ID" value="NZ_JACCBG010000001.1"/>
</dbReference>
<evidence type="ECO:0000256" key="4">
    <source>
        <dbReference type="RuleBase" id="RU003476"/>
    </source>
</evidence>
<feature type="domain" description="Nudix hydrolase" evidence="5">
    <location>
        <begin position="152"/>
        <end position="292"/>
    </location>
</feature>
<protein>
    <submittedName>
        <fullName evidence="6">ADP-ribose pyrophosphatase YjhB (NUDIX family)</fullName>
    </submittedName>
</protein>
<evidence type="ECO:0000313" key="7">
    <source>
        <dbReference type="Proteomes" id="UP000535511"/>
    </source>
</evidence>
<accession>A0A7Y9JCG1</accession>